<dbReference type="PANTHER" id="PTHR11808:SF15">
    <property type="entry name" value="CYSTATHIONINE GAMMA-LYASE"/>
    <property type="match status" value="1"/>
</dbReference>
<organism evidence="15 16">
    <name type="scientific">Dorcoceras hygrometricum</name>
    <dbReference type="NCBI Taxonomy" id="472368"/>
    <lineage>
        <taxon>Eukaryota</taxon>
        <taxon>Viridiplantae</taxon>
        <taxon>Streptophyta</taxon>
        <taxon>Embryophyta</taxon>
        <taxon>Tracheophyta</taxon>
        <taxon>Spermatophyta</taxon>
        <taxon>Magnoliopsida</taxon>
        <taxon>eudicotyledons</taxon>
        <taxon>Gunneridae</taxon>
        <taxon>Pentapetalae</taxon>
        <taxon>asterids</taxon>
        <taxon>lamiids</taxon>
        <taxon>Lamiales</taxon>
        <taxon>Gesneriaceae</taxon>
        <taxon>Didymocarpoideae</taxon>
        <taxon>Trichosporeae</taxon>
        <taxon>Loxocarpinae</taxon>
        <taxon>Dorcoceras</taxon>
    </lineage>
</organism>
<dbReference type="GO" id="GO:0016020">
    <property type="term" value="C:membrane"/>
    <property type="evidence" value="ECO:0007669"/>
    <property type="project" value="InterPro"/>
</dbReference>
<evidence type="ECO:0000256" key="3">
    <source>
        <dbReference type="ARBA" id="ARBA00009077"/>
    </source>
</evidence>
<comment type="pathway">
    <text evidence="2">Amino-acid biosynthesis; L-cysteine biosynthesis; L-cysteine from L-homocysteine and L-serine: step 2/2.</text>
</comment>
<dbReference type="InterPro" id="IPR054542">
    <property type="entry name" value="Cys_met_metab_PP"/>
</dbReference>
<dbReference type="SMART" id="SM00382">
    <property type="entry name" value="AAA"/>
    <property type="match status" value="1"/>
</dbReference>
<dbReference type="CDD" id="cd00761">
    <property type="entry name" value="Glyco_tranf_GTA_type"/>
    <property type="match status" value="1"/>
</dbReference>
<evidence type="ECO:0000256" key="12">
    <source>
        <dbReference type="SAM" id="Coils"/>
    </source>
</evidence>
<dbReference type="Pfam" id="PF14524">
    <property type="entry name" value="Wzt_C"/>
    <property type="match status" value="1"/>
</dbReference>
<keyword evidence="8" id="KW-0028">Amino-acid biosynthesis</keyword>
<evidence type="ECO:0000256" key="9">
    <source>
        <dbReference type="ARBA" id="ARBA00029853"/>
    </source>
</evidence>
<comment type="catalytic activity">
    <reaction evidence="10">
        <text>L,L-cystathionine + H2O = L-homocysteine + pyruvate + NH4(+)</text>
        <dbReference type="Rhea" id="RHEA:13965"/>
        <dbReference type="ChEBI" id="CHEBI:15361"/>
        <dbReference type="ChEBI" id="CHEBI:15377"/>
        <dbReference type="ChEBI" id="CHEBI:28938"/>
        <dbReference type="ChEBI" id="CHEBI:58161"/>
        <dbReference type="ChEBI" id="CHEBI:58199"/>
    </reaction>
    <physiologicalReaction direction="left-to-right" evidence="10">
        <dbReference type="Rhea" id="RHEA:13966"/>
    </physiologicalReaction>
</comment>
<dbReference type="CDD" id="cd03220">
    <property type="entry name" value="ABC_KpsT_Wzt"/>
    <property type="match status" value="1"/>
</dbReference>
<dbReference type="Gene3D" id="3.90.1150.10">
    <property type="entry name" value="Aspartate Aminotransferase, domain 1"/>
    <property type="match status" value="1"/>
</dbReference>
<dbReference type="FunFam" id="3.40.640.10:FF:000009">
    <property type="entry name" value="Cystathionine gamma-synthase homolog"/>
    <property type="match status" value="1"/>
</dbReference>
<dbReference type="InterPro" id="IPR003593">
    <property type="entry name" value="AAA+_ATPase"/>
</dbReference>
<dbReference type="Gene3D" id="3.40.50.300">
    <property type="entry name" value="P-loop containing nucleotide triphosphate hydrolases"/>
    <property type="match status" value="1"/>
</dbReference>
<evidence type="ECO:0000256" key="11">
    <source>
        <dbReference type="ARBA" id="ARBA00064715"/>
    </source>
</evidence>
<name>A0A2Z7A110_9LAMI</name>
<keyword evidence="16" id="KW-1185">Reference proteome</keyword>
<evidence type="ECO:0000256" key="7">
    <source>
        <dbReference type="ARBA" id="ARBA00022898"/>
    </source>
</evidence>
<evidence type="ECO:0000313" key="15">
    <source>
        <dbReference type="EMBL" id="KZV15288.1"/>
    </source>
</evidence>
<dbReference type="Gene3D" id="2.70.50.60">
    <property type="entry name" value="abc- transporter (atp binding component) like domain"/>
    <property type="match status" value="1"/>
</dbReference>
<dbReference type="PANTHER" id="PTHR11808">
    <property type="entry name" value="TRANS-SULFURATION ENZYME FAMILY MEMBER"/>
    <property type="match status" value="1"/>
</dbReference>
<dbReference type="PROSITE" id="PS50893">
    <property type="entry name" value="ABC_TRANSPORTER_2"/>
    <property type="match status" value="1"/>
</dbReference>
<dbReference type="OrthoDB" id="3512640at2759"/>
<evidence type="ECO:0000256" key="5">
    <source>
        <dbReference type="ARBA" id="ARBA00022741"/>
    </source>
</evidence>
<proteinExistence type="inferred from homology"/>
<dbReference type="InterPro" id="IPR000277">
    <property type="entry name" value="Cys/Met-Metab_PyrdxlP-dep_enz"/>
</dbReference>
<dbReference type="InterPro" id="IPR015860">
    <property type="entry name" value="ABC_transpr_TagH-like"/>
</dbReference>
<dbReference type="CDD" id="cd10147">
    <property type="entry name" value="Wzt_C-like"/>
    <property type="match status" value="1"/>
</dbReference>
<dbReference type="InterPro" id="IPR029439">
    <property type="entry name" value="Wzt_C"/>
</dbReference>
<evidence type="ECO:0000256" key="1">
    <source>
        <dbReference type="ARBA" id="ARBA00001933"/>
    </source>
</evidence>
<evidence type="ECO:0000256" key="2">
    <source>
        <dbReference type="ARBA" id="ARBA00005038"/>
    </source>
</evidence>
<dbReference type="Gene3D" id="3.40.50.2000">
    <property type="entry name" value="Glycogen Phosphorylase B"/>
    <property type="match status" value="1"/>
</dbReference>
<dbReference type="Pfam" id="PF13692">
    <property type="entry name" value="Glyco_trans_1_4"/>
    <property type="match status" value="1"/>
</dbReference>
<dbReference type="PROSITE" id="PS00868">
    <property type="entry name" value="CYS_MET_METAB_PP"/>
    <property type="match status" value="1"/>
</dbReference>
<reference evidence="15 16" key="1">
    <citation type="journal article" date="2015" name="Proc. Natl. Acad. Sci. U.S.A.">
        <title>The resurrection genome of Boea hygrometrica: A blueprint for survival of dehydration.</title>
        <authorList>
            <person name="Xiao L."/>
            <person name="Yang G."/>
            <person name="Zhang L."/>
            <person name="Yang X."/>
            <person name="Zhao S."/>
            <person name="Ji Z."/>
            <person name="Zhou Q."/>
            <person name="Hu M."/>
            <person name="Wang Y."/>
            <person name="Chen M."/>
            <person name="Xu Y."/>
            <person name="Jin H."/>
            <person name="Xiao X."/>
            <person name="Hu G."/>
            <person name="Bao F."/>
            <person name="Hu Y."/>
            <person name="Wan P."/>
            <person name="Li L."/>
            <person name="Deng X."/>
            <person name="Kuang T."/>
            <person name="Xiang C."/>
            <person name="Zhu J.K."/>
            <person name="Oliver M.J."/>
            <person name="He Y."/>
        </authorList>
    </citation>
    <scope>NUCLEOTIDE SEQUENCE [LARGE SCALE GENOMIC DNA]</scope>
    <source>
        <strain evidence="16">cv. XS01</strain>
    </source>
</reference>
<feature type="coiled-coil region" evidence="12">
    <location>
        <begin position="1870"/>
        <end position="1918"/>
    </location>
</feature>
<dbReference type="Pfam" id="PF01053">
    <property type="entry name" value="Cys_Met_Meta_PP"/>
    <property type="match status" value="1"/>
</dbReference>
<gene>
    <name evidence="15" type="ORF">F511_09376</name>
</gene>
<keyword evidence="6" id="KW-0067">ATP-binding</keyword>
<dbReference type="SUPFAM" id="SSF52540">
    <property type="entry name" value="P-loop containing nucleoside triphosphate hydrolases"/>
    <property type="match status" value="1"/>
</dbReference>
<dbReference type="InterPro" id="IPR003439">
    <property type="entry name" value="ABC_transporter-like_ATP-bd"/>
</dbReference>
<dbReference type="GO" id="GO:0030170">
    <property type="term" value="F:pyridoxal phosphate binding"/>
    <property type="evidence" value="ECO:0007669"/>
    <property type="project" value="InterPro"/>
</dbReference>
<dbReference type="GO" id="GO:0019343">
    <property type="term" value="P:cysteine biosynthetic process via cystathionine"/>
    <property type="evidence" value="ECO:0007669"/>
    <property type="project" value="TreeGrafter"/>
</dbReference>
<dbReference type="GO" id="GO:0016887">
    <property type="term" value="F:ATP hydrolysis activity"/>
    <property type="evidence" value="ECO:0007669"/>
    <property type="project" value="InterPro"/>
</dbReference>
<comment type="subunit">
    <text evidence="11">Forms homodimers. May form homotetramers from two homodimers.</text>
</comment>
<dbReference type="InterPro" id="IPR015424">
    <property type="entry name" value="PyrdxlP-dep_Trfase"/>
</dbReference>
<dbReference type="GO" id="GO:0003962">
    <property type="term" value="F:cystathionine gamma-synthase activity"/>
    <property type="evidence" value="ECO:0007669"/>
    <property type="project" value="TreeGrafter"/>
</dbReference>
<feature type="region of interest" description="Disordered" evidence="13">
    <location>
        <begin position="612"/>
        <end position="644"/>
    </location>
</feature>
<dbReference type="Pfam" id="PF13641">
    <property type="entry name" value="Glyco_tranf_2_3"/>
    <property type="match status" value="1"/>
</dbReference>
<dbReference type="CDD" id="cd00614">
    <property type="entry name" value="CGS_like"/>
    <property type="match status" value="1"/>
</dbReference>
<dbReference type="Gene3D" id="3.40.640.10">
    <property type="entry name" value="Type I PLP-dependent aspartate aminotransferase-like (Major domain)"/>
    <property type="match status" value="1"/>
</dbReference>
<dbReference type="InterPro" id="IPR017871">
    <property type="entry name" value="ABC_transporter-like_CS"/>
</dbReference>
<dbReference type="GO" id="GO:0005524">
    <property type="term" value="F:ATP binding"/>
    <property type="evidence" value="ECO:0007669"/>
    <property type="project" value="UniProtKB-KW"/>
</dbReference>
<keyword evidence="8" id="KW-0198">Cysteine biosynthesis</keyword>
<sequence length="2009" mass="223490">MPKKTPVASLGLGTRAIHAGQHPDPSTGAIMTPIYATSTYVQESPGKHKGYEYSRTQNPTRMAYERCVADLEGGVAGFAFASGLAAASTTLDLLDSGSHVIAMDDLYGGSYRLFERVRRRSAGLDFSFVDLNDIAALKAALKPNTRMIWAETPTNPMLKLVDLAKIAVFAKEHGLILVVDNTFCSPMVQRPLEFGADLVLHSATKYLNGHSDMVGGVVVASNPELAEQMAFLQNSVGAVQGPFDSFLALRGLKTLHLRMQAHCENAHALAEWLASHPAIERIAYPGLESHPQHELAKRQMHGFGGMISIWIKGGAEAAKRLCERTELFALAESLGGVESLINHPAIMTHASVPPARRAELGIGDNLVYDKPRDRLLQMLFGRTGKSYYKEFWALRDIGFVIPKGKVYGILGKNGAGKSTLLQVICGTLAPTTGTVAVRGKVAALLELGSGFNPEFTGIENIYMNAQLLGLKREQVDAKLEQIIAFADIGDYVHQPVKTYSSGMFARLAFSVTIHVEPDILIVDEALSVGDAWFQHKSMARMRKLMESGCTVLFVSHSIDAVRALCDHAIWIEAGKVKMQGGVTEVTNAYMNDVFIEHNRIVLESMGSDAAVSQEPVGKPLESGGESGTAQEADRDTPASRPDDGSVLQIESLQILDSKGEPTSRVEQGEDFALALDVMFHKSLRNVSAGFLIKDQFGQELTGESIFNTYRRSMDVQAGQRVRIRFSSNMLLRGGQSYSVAIRINQVSKWDRSDNMVIYADELALVFDVLADTNDPMWFKFRMPFQEARESGIVVELVVVFDRSDDATREVFRSVPLPAFCRVEEVEVDVGSLGLARNAGIDRAHGEFIWTADADDLLSSNCIVALLDTARRHPRPEVAVFMEYLCAFGDQYHVCRYVGSEYLTAADYAFQHPYGSRIFVRRAVFDSVRYDDLRVTSGFAYEDWFMNCELRAMGYDMAVAPDTVFFYRQRAGSLLRLADAASVRLIPHSRLFDVETFLADMQACRKRVGNWDRFMKKRSDIFESNNTRSFMESEKLVGFLRDAMRLEPEVEPGRVETADSYGPIPWNPRHWGMQLETLYRMMGKEKFTDVVLLPWLKPGGAEKYILQVLEEIAAKEPQARFLVVTGESARAHEWAGKLPKRTVFIDAHNAFPLLDEKECRQMLLRAMLAVSEDGARLHLKSSMFAHRMLDAFAPVLAGKFRTIYYRFSDGIYAWRGEQLRGPWGINHMRRHLGGFWKVVCDCDAVADYDRAFLGTLDSKYETIYARCDSRPASGSVSAPKRRLLWASRIAPEKRPELLVRIAGALKAAGVDVAIDAYGAAHDGIDPRGVFSRNSGVDYRGSFSSFSALPVESYDAFLYTSAYDGLPNVLLEALAAGLPVVAPDVGGIKEAVVSGVTGWLVQAEDDDTLVGCYVDAVRRLYADWSAVAEMASNGRQLISRRHGAEAFALRVTTALGLDMGLGRDEPKKRPKAILIGSDFGYGNFGDILQHKGAASRLKAASELAVVSILTLDAISRHVDVAMLRDGYAVDALAFVSERPIAPEMAARLRLREVAVLRNVSYIQLYGGGFLNEMWGDFVLGVAEYFLERLSGAVYVISGQQISPAYAPRVRDHVARFEPRLVGVRDRNSAGLLVDQGVRADFSFDDAVEPLLEMRHKFDLRGGKGAFIHLNTSGYTSNGDAMDEMSAHLRLVADSMGDSGAPVLFQAFQDAREEVVDSIETVKRLESGFPFVDVETVMLVAEIMRGGRPADRRVLTGRFGYSSSYHVTLWLQLSGVPCWLRGSNEYYRQKRAALGIDGRFEDFLERMHRPDHGENLHARSQWVGRLEGVLGRMDRVENQITWEVADRATPGRVFNFKGEPRMEERLNQAWQTAEGGRQENERLKSRLEEVESRMQAYKGQLEEAESRMQAYSRQLTEVGMDARYYRDQCMSMQSSLQQALASAEQLQLITGSRSWRFTRPFRVASRFVATRRFDPAGEVGVYAMLRIVGGKLPIKARWRSAAGRILRRFRRR</sequence>
<keyword evidence="7" id="KW-0663">Pyridoxal phosphate</keyword>
<dbReference type="Gene3D" id="3.90.550.10">
    <property type="entry name" value="Spore Coat Polysaccharide Biosynthesis Protein SpsA, Chain A"/>
    <property type="match status" value="1"/>
</dbReference>
<feature type="compositionally biased region" description="Basic and acidic residues" evidence="13">
    <location>
        <begin position="631"/>
        <end position="643"/>
    </location>
</feature>
<dbReference type="GO" id="GO:0047804">
    <property type="term" value="F:cysteine-S-conjugate beta-lyase activity"/>
    <property type="evidence" value="ECO:0007669"/>
    <property type="project" value="UniProtKB-ARBA"/>
</dbReference>
<comment type="similarity">
    <text evidence="3">Belongs to the trans-sulfuration enzymes family.</text>
</comment>
<dbReference type="SUPFAM" id="SSF53448">
    <property type="entry name" value="Nucleotide-diphospho-sugar transferases"/>
    <property type="match status" value="1"/>
</dbReference>
<keyword evidence="15" id="KW-0456">Lyase</keyword>
<dbReference type="InterPro" id="IPR015422">
    <property type="entry name" value="PyrdxlP-dep_Trfase_small"/>
</dbReference>
<dbReference type="SUPFAM" id="SSF53383">
    <property type="entry name" value="PLP-dependent transferases"/>
    <property type="match status" value="1"/>
</dbReference>
<dbReference type="EMBL" id="KV020107">
    <property type="protein sequence ID" value="KZV15288.1"/>
    <property type="molecule type" value="Genomic_DNA"/>
</dbReference>
<dbReference type="PROSITE" id="PS00211">
    <property type="entry name" value="ABC_TRANSPORTER_1"/>
    <property type="match status" value="1"/>
</dbReference>
<dbReference type="CDD" id="cd03801">
    <property type="entry name" value="GT4_PimA-like"/>
    <property type="match status" value="1"/>
</dbReference>
<evidence type="ECO:0000256" key="10">
    <source>
        <dbReference type="ARBA" id="ARBA00052283"/>
    </source>
</evidence>
<dbReference type="Pfam" id="PF00005">
    <property type="entry name" value="ABC_tran"/>
    <property type="match status" value="1"/>
</dbReference>
<dbReference type="InterPro" id="IPR015421">
    <property type="entry name" value="PyrdxlP-dep_Trfase_major"/>
</dbReference>
<evidence type="ECO:0000256" key="13">
    <source>
        <dbReference type="SAM" id="MobiDB-lite"/>
    </source>
</evidence>
<dbReference type="InterPro" id="IPR027417">
    <property type="entry name" value="P-loop_NTPase"/>
</dbReference>
<evidence type="ECO:0000256" key="4">
    <source>
        <dbReference type="ARBA" id="ARBA00012085"/>
    </source>
</evidence>
<dbReference type="EC" id="4.4.1.1" evidence="4"/>
<dbReference type="SUPFAM" id="SSF53756">
    <property type="entry name" value="UDP-Glycosyltransferase/glycogen phosphorylase"/>
    <property type="match status" value="1"/>
</dbReference>
<evidence type="ECO:0000256" key="6">
    <source>
        <dbReference type="ARBA" id="ARBA00022840"/>
    </source>
</evidence>
<evidence type="ECO:0000313" key="16">
    <source>
        <dbReference type="Proteomes" id="UP000250235"/>
    </source>
</evidence>
<dbReference type="InterPro" id="IPR029044">
    <property type="entry name" value="Nucleotide-diphossugar_trans"/>
</dbReference>
<evidence type="ECO:0000259" key="14">
    <source>
        <dbReference type="PROSITE" id="PS50893"/>
    </source>
</evidence>
<comment type="cofactor">
    <cofactor evidence="1">
        <name>pyridoxal 5'-phosphate</name>
        <dbReference type="ChEBI" id="CHEBI:597326"/>
    </cofactor>
</comment>
<protein>
    <recommendedName>
        <fullName evidence="4">cystathionine gamma-lyase</fullName>
        <ecNumber evidence="4">4.4.1.1</ecNumber>
    </recommendedName>
    <alternativeName>
        <fullName evidence="9">Gamma-cystathionase</fullName>
    </alternativeName>
</protein>
<evidence type="ECO:0000256" key="8">
    <source>
        <dbReference type="ARBA" id="ARBA00023192"/>
    </source>
</evidence>
<dbReference type="GO" id="GO:0140359">
    <property type="term" value="F:ABC-type transporter activity"/>
    <property type="evidence" value="ECO:0007669"/>
    <property type="project" value="InterPro"/>
</dbReference>
<dbReference type="GO" id="GO:0004123">
    <property type="term" value="F:cystathionine gamma-lyase activity"/>
    <property type="evidence" value="ECO:0007669"/>
    <property type="project" value="TreeGrafter"/>
</dbReference>
<accession>A0A2Z7A110</accession>
<dbReference type="Proteomes" id="UP000250235">
    <property type="component" value="Unassembled WGS sequence"/>
</dbReference>
<keyword evidence="12" id="KW-0175">Coiled coil</keyword>
<dbReference type="GO" id="GO:0019346">
    <property type="term" value="P:transsulfuration"/>
    <property type="evidence" value="ECO:0007669"/>
    <property type="project" value="InterPro"/>
</dbReference>
<keyword evidence="5" id="KW-0547">Nucleotide-binding</keyword>
<dbReference type="GO" id="GO:0005737">
    <property type="term" value="C:cytoplasm"/>
    <property type="evidence" value="ECO:0007669"/>
    <property type="project" value="TreeGrafter"/>
</dbReference>
<feature type="domain" description="ABC transporter" evidence="14">
    <location>
        <begin position="373"/>
        <end position="598"/>
    </location>
</feature>